<sequence>MSTPASIQKEKIELTNSIYSYLLYSEDRCPEKVMIFVHGLGVYTNLYRDWLDQFVENGYAIYCFDLPGHGLSLGMRGDIGSYESLFLLIDRLFELSKRRYVSIPVVLYGHSLGGNIVLSYLKQKKNSVVAATVVTGPWLQLNGRFYCLASYISSFLNKRGLHLIVPRKIKLLEDLKRNNPDPYLHYNISTDTFYQAQAYGKDLLQKNSLDDQILIVHGLLDRVTSADLSRKLALFNSNTTFKGFDKTAHHLLYSEECATIFKYINHWIDESI</sequence>
<proteinExistence type="predicted"/>
<dbReference type="EMBL" id="CP081303">
    <property type="protein sequence ID" value="QZE14250.1"/>
    <property type="molecule type" value="Genomic_DNA"/>
</dbReference>
<keyword evidence="2" id="KW-1185">Reference proteome</keyword>
<gene>
    <name evidence="1" type="ORF">K4L44_17335</name>
</gene>
<dbReference type="Proteomes" id="UP000826212">
    <property type="component" value="Chromosome"/>
</dbReference>
<evidence type="ECO:0000313" key="2">
    <source>
        <dbReference type="Proteomes" id="UP000826212"/>
    </source>
</evidence>
<reference evidence="1" key="1">
    <citation type="submission" date="2021-08" db="EMBL/GenBank/DDBJ databases">
        <title>Novel anaerobic bacterium isolated from sea squirt in East Sea, Republic of Korea.</title>
        <authorList>
            <person name="Nguyen T.H."/>
            <person name="Li Z."/>
            <person name="Lee Y.-J."/>
            <person name="Ko J."/>
            <person name="Kim S.-G."/>
        </authorList>
    </citation>
    <scope>NUCLEOTIDE SEQUENCE</scope>
    <source>
        <strain evidence="1">KCTC 25031</strain>
    </source>
</reference>
<name>A0AC61NJ11_9BACT</name>
<organism evidence="1 2">
    <name type="scientific">Halosquirtibacter laminarini</name>
    <dbReference type="NCBI Taxonomy" id="3374600"/>
    <lineage>
        <taxon>Bacteria</taxon>
        <taxon>Pseudomonadati</taxon>
        <taxon>Bacteroidota</taxon>
        <taxon>Bacteroidia</taxon>
        <taxon>Marinilabiliales</taxon>
        <taxon>Prolixibacteraceae</taxon>
        <taxon>Halosquirtibacter</taxon>
    </lineage>
</organism>
<evidence type="ECO:0000313" key="1">
    <source>
        <dbReference type="EMBL" id="QZE14250.1"/>
    </source>
</evidence>
<accession>A0AC61NJ11</accession>
<protein>
    <submittedName>
        <fullName evidence="1">Lysophospholipase</fullName>
    </submittedName>
</protein>